<protein>
    <submittedName>
        <fullName evidence="3">Endo/exonuclease/phosphatase domain-containing protein</fullName>
    </submittedName>
</protein>
<evidence type="ECO:0000256" key="1">
    <source>
        <dbReference type="SAM" id="Phobius"/>
    </source>
</evidence>
<keyword evidence="2" id="KW-1185">Reference proteome</keyword>
<feature type="transmembrane region" description="Helical" evidence="1">
    <location>
        <begin position="178"/>
        <end position="197"/>
    </location>
</feature>
<keyword evidence="1" id="KW-0812">Transmembrane</keyword>
<name>A0A0K0D186_ANGCA</name>
<sequence length="199" mass="22640">MIRYEVIGTAETKRRHPFNAVFDTGEELFLGPCDSRSVGGVGVLVNMSIFMDIDSFDQLTARVGRLQLKRCGSIPALTIFVVYAPSSNYDEEEVKAFYVDLEKFYREDHTFFKVIIGDFNAKIGPRRSSEERHIGAHGLEWNEKGERLSEEIIATKTIHGNSQFQETRGQRCDDNYRTVAAFYGVGSLCIALIPYRYTM</sequence>
<keyword evidence="1" id="KW-1133">Transmembrane helix</keyword>
<keyword evidence="1" id="KW-0472">Membrane</keyword>
<organism evidence="2 3">
    <name type="scientific">Angiostrongylus cantonensis</name>
    <name type="common">Rat lungworm</name>
    <dbReference type="NCBI Taxonomy" id="6313"/>
    <lineage>
        <taxon>Eukaryota</taxon>
        <taxon>Metazoa</taxon>
        <taxon>Ecdysozoa</taxon>
        <taxon>Nematoda</taxon>
        <taxon>Chromadorea</taxon>
        <taxon>Rhabditida</taxon>
        <taxon>Rhabditina</taxon>
        <taxon>Rhabditomorpha</taxon>
        <taxon>Strongyloidea</taxon>
        <taxon>Metastrongylidae</taxon>
        <taxon>Angiostrongylus</taxon>
    </lineage>
</organism>
<evidence type="ECO:0000313" key="3">
    <source>
        <dbReference type="WBParaSite" id="ACAC_0000383101-mRNA-1"/>
    </source>
</evidence>
<dbReference type="Proteomes" id="UP000035642">
    <property type="component" value="Unassembled WGS sequence"/>
</dbReference>
<dbReference type="WBParaSite" id="ACAC_0000383101-mRNA-1">
    <property type="protein sequence ID" value="ACAC_0000383101-mRNA-1"/>
    <property type="gene ID" value="ACAC_0000383101"/>
</dbReference>
<dbReference type="Gene3D" id="3.60.10.10">
    <property type="entry name" value="Endonuclease/exonuclease/phosphatase"/>
    <property type="match status" value="1"/>
</dbReference>
<dbReference type="SUPFAM" id="SSF56219">
    <property type="entry name" value="DNase I-like"/>
    <property type="match status" value="1"/>
</dbReference>
<evidence type="ECO:0000313" key="2">
    <source>
        <dbReference type="Proteomes" id="UP000035642"/>
    </source>
</evidence>
<dbReference type="InterPro" id="IPR036691">
    <property type="entry name" value="Endo/exonu/phosph_ase_sf"/>
</dbReference>
<accession>A0A0K0D186</accession>
<proteinExistence type="predicted"/>
<reference evidence="2" key="1">
    <citation type="submission" date="2012-09" db="EMBL/GenBank/DDBJ databases">
        <authorList>
            <person name="Martin A.A."/>
        </authorList>
    </citation>
    <scope>NUCLEOTIDE SEQUENCE</scope>
</reference>
<dbReference type="AlphaFoldDB" id="A0A0K0D186"/>
<reference evidence="3" key="2">
    <citation type="submission" date="2017-02" db="UniProtKB">
        <authorList>
            <consortium name="WormBaseParasite"/>
        </authorList>
    </citation>
    <scope>IDENTIFICATION</scope>
</reference>